<accession>A0A1R3L1B2</accession>
<dbReference type="Proteomes" id="UP000187203">
    <property type="component" value="Unassembled WGS sequence"/>
</dbReference>
<gene>
    <name evidence="1" type="ORF">COLO4_02261</name>
</gene>
<sequence length="100" mass="10790">MTGIVKFIPTGKARSGKRFLSRTEPQASSAIERVDQFLTKEKVSYKLGFIEEIPLNNFGDEAGSWSAGRASLSPSVYPSLIVQPSPFSQAISLILVLGSS</sequence>
<organism evidence="1 2">
    <name type="scientific">Corchorus olitorius</name>
    <dbReference type="NCBI Taxonomy" id="93759"/>
    <lineage>
        <taxon>Eukaryota</taxon>
        <taxon>Viridiplantae</taxon>
        <taxon>Streptophyta</taxon>
        <taxon>Embryophyta</taxon>
        <taxon>Tracheophyta</taxon>
        <taxon>Spermatophyta</taxon>
        <taxon>Magnoliopsida</taxon>
        <taxon>eudicotyledons</taxon>
        <taxon>Gunneridae</taxon>
        <taxon>Pentapetalae</taxon>
        <taxon>rosids</taxon>
        <taxon>malvids</taxon>
        <taxon>Malvales</taxon>
        <taxon>Malvaceae</taxon>
        <taxon>Grewioideae</taxon>
        <taxon>Apeibeae</taxon>
        <taxon>Corchorus</taxon>
    </lineage>
</organism>
<name>A0A1R3L1B2_9ROSI</name>
<comment type="caution">
    <text evidence="1">The sequence shown here is derived from an EMBL/GenBank/DDBJ whole genome shotgun (WGS) entry which is preliminary data.</text>
</comment>
<dbReference type="AlphaFoldDB" id="A0A1R3L1B2"/>
<dbReference type="EMBL" id="AWUE01005122">
    <property type="protein sequence ID" value="OMP13111.1"/>
    <property type="molecule type" value="Genomic_DNA"/>
</dbReference>
<proteinExistence type="predicted"/>
<evidence type="ECO:0000313" key="2">
    <source>
        <dbReference type="Proteomes" id="UP000187203"/>
    </source>
</evidence>
<protein>
    <submittedName>
        <fullName evidence="1">Uncharacterized protein</fullName>
    </submittedName>
</protein>
<evidence type="ECO:0000313" key="1">
    <source>
        <dbReference type="EMBL" id="OMP13111.1"/>
    </source>
</evidence>
<keyword evidence="2" id="KW-1185">Reference proteome</keyword>
<reference evidence="2" key="1">
    <citation type="submission" date="2013-09" db="EMBL/GenBank/DDBJ databases">
        <title>Corchorus olitorius genome sequencing.</title>
        <authorList>
            <person name="Alam M."/>
            <person name="Haque M.S."/>
            <person name="Islam M.S."/>
            <person name="Emdad E.M."/>
            <person name="Islam M.M."/>
            <person name="Ahmed B."/>
            <person name="Halim A."/>
            <person name="Hossen Q.M.M."/>
            <person name="Hossain M.Z."/>
            <person name="Ahmed R."/>
            <person name="Khan M.M."/>
            <person name="Islam R."/>
            <person name="Rashid M.M."/>
            <person name="Khan S.A."/>
            <person name="Rahman M.S."/>
            <person name="Alam M."/>
            <person name="Yahiya A.S."/>
            <person name="Khan M.S."/>
            <person name="Azam M.S."/>
            <person name="Haque T."/>
            <person name="Lashkar M.Z.H."/>
            <person name="Akhand A.I."/>
            <person name="Morshed G."/>
            <person name="Roy S."/>
            <person name="Uddin K.S."/>
            <person name="Rabeya T."/>
            <person name="Hossain A.S."/>
            <person name="Chowdhury A."/>
            <person name="Snigdha A.R."/>
            <person name="Mortoza M.S."/>
            <person name="Matin S.A."/>
            <person name="Hoque S.M.E."/>
            <person name="Islam M.K."/>
            <person name="Roy D.K."/>
            <person name="Haider R."/>
            <person name="Moosa M.M."/>
            <person name="Elias S.M."/>
            <person name="Hasan A.M."/>
            <person name="Jahan S."/>
            <person name="Shafiuddin M."/>
            <person name="Mahmood N."/>
            <person name="Shommy N.S."/>
        </authorList>
    </citation>
    <scope>NUCLEOTIDE SEQUENCE [LARGE SCALE GENOMIC DNA]</scope>
    <source>
        <strain evidence="2">cv. O-4</strain>
    </source>
</reference>